<reference evidence="1" key="1">
    <citation type="submission" date="2019-03" db="EMBL/GenBank/DDBJ databases">
        <authorList>
            <person name="Hao L."/>
        </authorList>
    </citation>
    <scope>NUCLEOTIDE SEQUENCE</scope>
</reference>
<dbReference type="AlphaFoldDB" id="A0A485LTU2"/>
<proteinExistence type="predicted"/>
<protein>
    <submittedName>
        <fullName evidence="1">Uncharacterized protein</fullName>
    </submittedName>
</protein>
<name>A0A485LTU2_9ZZZZ</name>
<evidence type="ECO:0000313" key="1">
    <source>
        <dbReference type="EMBL" id="VFU11261.1"/>
    </source>
</evidence>
<accession>A0A485LTU2</accession>
<gene>
    <name evidence="1" type="ORF">SCFA_1080002</name>
</gene>
<sequence>MRNFNFPPDHGLGSIFTLDRIDLKPLGSSHTYSSFQNISILIYEGDMEMCKKASENEKYAKKRT</sequence>
<dbReference type="EMBL" id="CAADRN010000011">
    <property type="protein sequence ID" value="VFU11261.1"/>
    <property type="molecule type" value="Genomic_DNA"/>
</dbReference>
<organism evidence="1">
    <name type="scientific">anaerobic digester metagenome</name>
    <dbReference type="NCBI Taxonomy" id="1263854"/>
    <lineage>
        <taxon>unclassified sequences</taxon>
        <taxon>metagenomes</taxon>
        <taxon>ecological metagenomes</taxon>
    </lineage>
</organism>